<sequence length="46" mass="5358">MIYVCMFVANGLALVLFLLSWSGTLANWLELFLNLPIFEVRFLHIK</sequence>
<proteinExistence type="predicted"/>
<organism evidence="1">
    <name type="scientific">Rhizophora mucronata</name>
    <name type="common">Asiatic mangrove</name>
    <dbReference type="NCBI Taxonomy" id="61149"/>
    <lineage>
        <taxon>Eukaryota</taxon>
        <taxon>Viridiplantae</taxon>
        <taxon>Streptophyta</taxon>
        <taxon>Embryophyta</taxon>
        <taxon>Tracheophyta</taxon>
        <taxon>Spermatophyta</taxon>
        <taxon>Magnoliopsida</taxon>
        <taxon>eudicotyledons</taxon>
        <taxon>Gunneridae</taxon>
        <taxon>Pentapetalae</taxon>
        <taxon>rosids</taxon>
        <taxon>fabids</taxon>
        <taxon>Malpighiales</taxon>
        <taxon>Rhizophoraceae</taxon>
        <taxon>Rhizophora</taxon>
    </lineage>
</organism>
<accession>A0A2P2JGY3</accession>
<reference evidence="1" key="1">
    <citation type="submission" date="2018-02" db="EMBL/GenBank/DDBJ databases">
        <title>Rhizophora mucronata_Transcriptome.</title>
        <authorList>
            <person name="Meera S.P."/>
            <person name="Sreeshan A."/>
            <person name="Augustine A."/>
        </authorList>
    </citation>
    <scope>NUCLEOTIDE SEQUENCE</scope>
    <source>
        <tissue evidence="1">Leaf</tissue>
    </source>
</reference>
<dbReference type="AlphaFoldDB" id="A0A2P2JGY3"/>
<evidence type="ECO:0000313" key="1">
    <source>
        <dbReference type="EMBL" id="MBW92730.1"/>
    </source>
</evidence>
<name>A0A2P2JGY3_RHIMU</name>
<protein>
    <submittedName>
        <fullName evidence="1">Uncharacterized protein</fullName>
    </submittedName>
</protein>
<dbReference type="EMBL" id="GGEC01012247">
    <property type="protein sequence ID" value="MBW92730.1"/>
    <property type="molecule type" value="Transcribed_RNA"/>
</dbReference>